<proteinExistence type="predicted"/>
<evidence type="ECO:0000313" key="3">
    <source>
        <dbReference type="Proteomes" id="UP000299102"/>
    </source>
</evidence>
<accession>A0A4C1SEC6</accession>
<reference evidence="2 3" key="1">
    <citation type="journal article" date="2019" name="Commun. Biol.">
        <title>The bagworm genome reveals a unique fibroin gene that provides high tensile strength.</title>
        <authorList>
            <person name="Kono N."/>
            <person name="Nakamura H."/>
            <person name="Ohtoshi R."/>
            <person name="Tomita M."/>
            <person name="Numata K."/>
            <person name="Arakawa K."/>
        </authorList>
    </citation>
    <scope>NUCLEOTIDE SEQUENCE [LARGE SCALE GENOMIC DNA]</scope>
</reference>
<dbReference type="InterPro" id="IPR036691">
    <property type="entry name" value="Endo/exonu/phosph_ase_sf"/>
</dbReference>
<evidence type="ECO:0000313" key="2">
    <source>
        <dbReference type="EMBL" id="GBP00462.1"/>
    </source>
</evidence>
<dbReference type="AlphaFoldDB" id="A0A4C1SEC6"/>
<gene>
    <name evidence="2" type="ORF">EVAR_1000_1</name>
</gene>
<dbReference type="Pfam" id="PF14529">
    <property type="entry name" value="Exo_endo_phos_2"/>
    <property type="match status" value="1"/>
</dbReference>
<dbReference type="EMBL" id="BGZK01000005">
    <property type="protein sequence ID" value="GBP00462.1"/>
    <property type="molecule type" value="Genomic_DNA"/>
</dbReference>
<protein>
    <recommendedName>
        <fullName evidence="1">Endonuclease/exonuclease/phosphatase domain-containing protein</fullName>
    </recommendedName>
</protein>
<comment type="caution">
    <text evidence="2">The sequence shown here is derived from an EMBL/GenBank/DDBJ whole genome shotgun (WGS) entry which is preliminary data.</text>
</comment>
<keyword evidence="3" id="KW-1185">Reference proteome</keyword>
<name>A0A4C1SEC6_EUMVA</name>
<dbReference type="OrthoDB" id="415822at2759"/>
<dbReference type="SUPFAM" id="SSF56219">
    <property type="entry name" value="DNase I-like"/>
    <property type="match status" value="1"/>
</dbReference>
<dbReference type="Proteomes" id="UP000299102">
    <property type="component" value="Unassembled WGS sequence"/>
</dbReference>
<sequence length="104" mass="11911">MFTSSLPRIESRNLFISAHLSKQFSIYIPSSKKLLRRYLIALLALGDAAILFGDFNCKNPRWDYPIFNYNGNKLIQLEDRLNFEPIAPSTSIYYPDITTIGPPP</sequence>
<dbReference type="GO" id="GO:0003824">
    <property type="term" value="F:catalytic activity"/>
    <property type="evidence" value="ECO:0007669"/>
    <property type="project" value="InterPro"/>
</dbReference>
<dbReference type="Gene3D" id="3.60.10.10">
    <property type="entry name" value="Endonuclease/exonuclease/phosphatase"/>
    <property type="match status" value="1"/>
</dbReference>
<organism evidence="2 3">
    <name type="scientific">Eumeta variegata</name>
    <name type="common">Bagworm moth</name>
    <name type="synonym">Eumeta japonica</name>
    <dbReference type="NCBI Taxonomy" id="151549"/>
    <lineage>
        <taxon>Eukaryota</taxon>
        <taxon>Metazoa</taxon>
        <taxon>Ecdysozoa</taxon>
        <taxon>Arthropoda</taxon>
        <taxon>Hexapoda</taxon>
        <taxon>Insecta</taxon>
        <taxon>Pterygota</taxon>
        <taxon>Neoptera</taxon>
        <taxon>Endopterygota</taxon>
        <taxon>Lepidoptera</taxon>
        <taxon>Glossata</taxon>
        <taxon>Ditrysia</taxon>
        <taxon>Tineoidea</taxon>
        <taxon>Psychidae</taxon>
        <taxon>Oiketicinae</taxon>
        <taxon>Eumeta</taxon>
    </lineage>
</organism>
<feature type="domain" description="Endonuclease/exonuclease/phosphatase" evidence="1">
    <location>
        <begin position="24"/>
        <end position="87"/>
    </location>
</feature>
<dbReference type="InterPro" id="IPR005135">
    <property type="entry name" value="Endo/exonuclease/phosphatase"/>
</dbReference>
<evidence type="ECO:0000259" key="1">
    <source>
        <dbReference type="Pfam" id="PF14529"/>
    </source>
</evidence>